<keyword evidence="2" id="KW-1185">Reference proteome</keyword>
<proteinExistence type="predicted"/>
<name>A0AA38MIJ4_9CUCU</name>
<dbReference type="EMBL" id="JALNTZ010000003">
    <property type="protein sequence ID" value="KAJ3657474.1"/>
    <property type="molecule type" value="Genomic_DNA"/>
</dbReference>
<accession>A0AA38MIJ4</accession>
<evidence type="ECO:0000313" key="2">
    <source>
        <dbReference type="Proteomes" id="UP001168821"/>
    </source>
</evidence>
<reference evidence="1" key="1">
    <citation type="journal article" date="2023" name="G3 (Bethesda)">
        <title>Whole genome assemblies of Zophobas morio and Tenebrio molitor.</title>
        <authorList>
            <person name="Kaur S."/>
            <person name="Stinson S.A."/>
            <person name="diCenzo G.C."/>
        </authorList>
    </citation>
    <scope>NUCLEOTIDE SEQUENCE</scope>
    <source>
        <strain evidence="1">QUZm001</strain>
    </source>
</reference>
<dbReference type="Proteomes" id="UP001168821">
    <property type="component" value="Unassembled WGS sequence"/>
</dbReference>
<sequence length="159" mass="18035">MATKIMKYLFTSKLVNSRLQSIFAVPKTKLTNFSRCEINNKLHTNRCNFSTNDVLCGSGGHAETTSTTQGLSKLQAQELVLRLNGEERNILISALQEYESKLVKDEYEGQLAASRWRSKFGRPSKLPRLGDVDPTGSYCPVPEDWLMKKYGTQRCFFTD</sequence>
<evidence type="ECO:0000313" key="1">
    <source>
        <dbReference type="EMBL" id="KAJ3657474.1"/>
    </source>
</evidence>
<protein>
    <submittedName>
        <fullName evidence="1">Uncharacterized protein</fullName>
    </submittedName>
</protein>
<comment type="caution">
    <text evidence="1">The sequence shown here is derived from an EMBL/GenBank/DDBJ whole genome shotgun (WGS) entry which is preliminary data.</text>
</comment>
<dbReference type="AlphaFoldDB" id="A0AA38MIJ4"/>
<organism evidence="1 2">
    <name type="scientific">Zophobas morio</name>
    <dbReference type="NCBI Taxonomy" id="2755281"/>
    <lineage>
        <taxon>Eukaryota</taxon>
        <taxon>Metazoa</taxon>
        <taxon>Ecdysozoa</taxon>
        <taxon>Arthropoda</taxon>
        <taxon>Hexapoda</taxon>
        <taxon>Insecta</taxon>
        <taxon>Pterygota</taxon>
        <taxon>Neoptera</taxon>
        <taxon>Endopterygota</taxon>
        <taxon>Coleoptera</taxon>
        <taxon>Polyphaga</taxon>
        <taxon>Cucujiformia</taxon>
        <taxon>Tenebrionidae</taxon>
        <taxon>Zophobas</taxon>
    </lineage>
</organism>
<gene>
    <name evidence="1" type="ORF">Zmor_009274</name>
</gene>